<dbReference type="NCBIfam" id="NF009397">
    <property type="entry name" value="PRK12758.1"/>
    <property type="match status" value="1"/>
</dbReference>
<dbReference type="Pfam" id="PF00521">
    <property type="entry name" value="DNA_topoisoIV"/>
    <property type="match status" value="1"/>
</dbReference>
<feature type="compositionally biased region" description="Acidic residues" evidence="8">
    <location>
        <begin position="878"/>
        <end position="890"/>
    </location>
</feature>
<dbReference type="RefSeq" id="WP_103999319.1">
    <property type="nucleotide sequence ID" value="NZ_FNVP01000003.1"/>
</dbReference>
<name>A0A1H5VKP5_9FLAO</name>
<keyword evidence="7" id="KW-0175">Coiled coil</keyword>
<dbReference type="Gene3D" id="3.30.1360.40">
    <property type="match status" value="1"/>
</dbReference>
<dbReference type="GO" id="GO:0009330">
    <property type="term" value="C:DNA topoisomerase type II (double strand cut, ATP-hydrolyzing) complex"/>
    <property type="evidence" value="ECO:0007669"/>
    <property type="project" value="TreeGrafter"/>
</dbReference>
<dbReference type="GO" id="GO:0006265">
    <property type="term" value="P:DNA topological change"/>
    <property type="evidence" value="ECO:0007669"/>
    <property type="project" value="UniProtKB-UniRule"/>
</dbReference>
<evidence type="ECO:0000259" key="9">
    <source>
        <dbReference type="PROSITE" id="PS52040"/>
    </source>
</evidence>
<evidence type="ECO:0000256" key="3">
    <source>
        <dbReference type="ARBA" id="ARBA00023029"/>
    </source>
</evidence>
<protein>
    <submittedName>
        <fullName evidence="10">Topoisomerase-4 subunit A</fullName>
    </submittedName>
</protein>
<evidence type="ECO:0000256" key="7">
    <source>
        <dbReference type="SAM" id="Coils"/>
    </source>
</evidence>
<evidence type="ECO:0000256" key="8">
    <source>
        <dbReference type="SAM" id="MobiDB-lite"/>
    </source>
</evidence>
<sequence length="897" mass="101556">MKDEEEDNILPEGQEEENTVGDDAFEDIISTGGQHFYDNQEDGNDTITKVTGMYKDWFLDYASYVILERAVPAIEDGFKPVQRRIMHSLKELDDGRYNKVANVVGHTMQYHPHGDQSIGDAMVQIGQKELLIDCQGNWGNILTGDGAAASRYIEARLSKFALEVLYSPKITDWGVSYDGRRAEPNNLPVKFPLLLASGAEGIAVGLSTKVLPHNFNELIDSSIKILKGKPFTLYPDFLTQGIADVSNYNDGLRGGRVRVRAKIAQLDKNTLVITQIPFSTNTTTLIDSILKANDKGKIKIKKIEDNTAAEVEILIHLFPGVSPDKTIDALFAFTACETSVAPLGCVIEDNKPLFIGVSDMLKISTNRTVQLLKSELEIQLTELEEQWHFLSLERIFIENKIYRDIEEMTTRETVIKAVDDGLKPHTKHLKRAVTEEDILRLLDIRIMRISKFDSNKAQDKIEALEGDIEQVKHNLEHLIDFAIAYFTKLKEKYGKGRERQTELRIFDDIEATKVVLRNTKLYVNKEEGFVGTSLKKDEYVTDCSDIDDVIVFLRDGKMMITKVDAKTFVGKDIIHIAIFDKSDKRTIYNMIYRDGKSGPSYIKRFNVSGVTRDKAYDLTNETAGSQVLYFSCNANGEAEVITIMLRQVGSVKKLKFDIDFASLAIKGRASKGNLVTKYPIKKIELKEKGISTLLPRKVWFDDTVKRLNVDGRGELLGEFRPNDKILIISQTGKLKVITPELATHFDEDMVVLEKWVPKKPISAIYYDGEKERYYVKRFLVETENKEESFVTEHPNSQLEIVSTDYRPVAELIFTKVKGVQKENMTIDIESYIAIKGFKALGNQLTTDKLKQVNLLEPLPYEIPEEIIPEELEVKGDIDPDDSDVQLEDDGQITLTLE</sequence>
<comment type="similarity">
    <text evidence="2">Belongs to the type II topoisomerase GyrA/ParC subunit family.</text>
</comment>
<feature type="region of interest" description="Disordered" evidence="8">
    <location>
        <begin position="1"/>
        <end position="21"/>
    </location>
</feature>
<dbReference type="PROSITE" id="PS52040">
    <property type="entry name" value="TOPO_IIA"/>
    <property type="match status" value="1"/>
</dbReference>
<dbReference type="InterPro" id="IPR013760">
    <property type="entry name" value="Topo_IIA-like_dom_sf"/>
</dbReference>
<evidence type="ECO:0000313" key="11">
    <source>
        <dbReference type="Proteomes" id="UP000236737"/>
    </source>
</evidence>
<feature type="region of interest" description="Disordered" evidence="8">
    <location>
        <begin position="877"/>
        <end position="897"/>
    </location>
</feature>
<keyword evidence="11" id="KW-1185">Reference proteome</keyword>
<dbReference type="EMBL" id="FNVP01000003">
    <property type="protein sequence ID" value="SEF87411.1"/>
    <property type="molecule type" value="Genomic_DNA"/>
</dbReference>
<dbReference type="AlphaFoldDB" id="A0A1H5VKP5"/>
<dbReference type="Gene3D" id="3.90.199.10">
    <property type="entry name" value="Topoisomerase II, domain 5"/>
    <property type="match status" value="1"/>
</dbReference>
<dbReference type="PANTHER" id="PTHR43493">
    <property type="entry name" value="DNA GYRASE/TOPOISOMERASE SUBUNIT A"/>
    <property type="match status" value="1"/>
</dbReference>
<feature type="active site" description="O-(5'-phospho-DNA)-tyrosine intermediate" evidence="6">
    <location>
        <position position="152"/>
    </location>
</feature>
<dbReference type="InterPro" id="IPR050220">
    <property type="entry name" value="Type_II_DNA_Topoisomerases"/>
</dbReference>
<organism evidence="10 11">
    <name type="scientific">Flavobacterium urumqiense</name>
    <dbReference type="NCBI Taxonomy" id="935224"/>
    <lineage>
        <taxon>Bacteria</taxon>
        <taxon>Pseudomonadati</taxon>
        <taxon>Bacteroidota</taxon>
        <taxon>Flavobacteriia</taxon>
        <taxon>Flavobacteriales</taxon>
        <taxon>Flavobacteriaceae</taxon>
        <taxon>Flavobacterium</taxon>
    </lineage>
</organism>
<keyword evidence="4 6" id="KW-0238">DNA-binding</keyword>
<dbReference type="Proteomes" id="UP000236737">
    <property type="component" value="Unassembled WGS sequence"/>
</dbReference>
<dbReference type="GO" id="GO:0005737">
    <property type="term" value="C:cytoplasm"/>
    <property type="evidence" value="ECO:0007669"/>
    <property type="project" value="TreeGrafter"/>
</dbReference>
<dbReference type="OrthoDB" id="9806486at2"/>
<keyword evidence="3 6" id="KW-0799">Topoisomerase</keyword>
<reference evidence="11" key="1">
    <citation type="submission" date="2016-10" db="EMBL/GenBank/DDBJ databases">
        <authorList>
            <person name="Varghese N."/>
            <person name="Submissions S."/>
        </authorList>
    </citation>
    <scope>NUCLEOTIDE SEQUENCE [LARGE SCALE GENOMIC DNA]</scope>
    <source>
        <strain evidence="11">CGMCC 1.9230</strain>
    </source>
</reference>
<dbReference type="Gene3D" id="1.10.268.10">
    <property type="entry name" value="Topoisomerase, domain 3"/>
    <property type="match status" value="1"/>
</dbReference>
<accession>A0A1H5VKP5</accession>
<feature type="domain" description="Topo IIA-type catalytic" evidence="9">
    <location>
        <begin position="71"/>
        <end position="514"/>
    </location>
</feature>
<dbReference type="GO" id="GO:0003677">
    <property type="term" value="F:DNA binding"/>
    <property type="evidence" value="ECO:0007669"/>
    <property type="project" value="UniProtKB-UniRule"/>
</dbReference>
<feature type="coiled-coil region" evidence="7">
    <location>
        <begin position="366"/>
        <end position="393"/>
    </location>
</feature>
<keyword evidence="5 6" id="KW-0413">Isomerase</keyword>
<dbReference type="InterPro" id="IPR013757">
    <property type="entry name" value="Topo_IIA_A_a_sf"/>
</dbReference>
<comment type="catalytic activity">
    <reaction evidence="1 6">
        <text>ATP-dependent breakage, passage and rejoining of double-stranded DNA.</text>
        <dbReference type="EC" id="5.6.2.2"/>
    </reaction>
</comment>
<dbReference type="InterPro" id="IPR002205">
    <property type="entry name" value="Topo_IIA_dom_A"/>
</dbReference>
<dbReference type="NCBIfam" id="NF007209">
    <property type="entry name" value="PRK09631.1"/>
    <property type="match status" value="1"/>
</dbReference>
<evidence type="ECO:0000256" key="2">
    <source>
        <dbReference type="ARBA" id="ARBA00008263"/>
    </source>
</evidence>
<evidence type="ECO:0000256" key="4">
    <source>
        <dbReference type="ARBA" id="ARBA00023125"/>
    </source>
</evidence>
<dbReference type="InterPro" id="IPR013758">
    <property type="entry name" value="Topo_IIA_A/C_ab"/>
</dbReference>
<dbReference type="SMART" id="SM00434">
    <property type="entry name" value="TOP4c"/>
    <property type="match status" value="1"/>
</dbReference>
<dbReference type="PANTHER" id="PTHR43493:SF5">
    <property type="entry name" value="DNA GYRASE SUBUNIT A, CHLOROPLASTIC_MITOCHONDRIAL"/>
    <property type="match status" value="1"/>
</dbReference>
<dbReference type="SUPFAM" id="SSF56719">
    <property type="entry name" value="Type II DNA topoisomerase"/>
    <property type="match status" value="1"/>
</dbReference>
<dbReference type="GO" id="GO:0003918">
    <property type="term" value="F:DNA topoisomerase type II (double strand cut, ATP-hydrolyzing) activity"/>
    <property type="evidence" value="ECO:0007669"/>
    <property type="project" value="UniProtKB-EC"/>
</dbReference>
<evidence type="ECO:0000256" key="6">
    <source>
        <dbReference type="PROSITE-ProRule" id="PRU01384"/>
    </source>
</evidence>
<evidence type="ECO:0000313" key="10">
    <source>
        <dbReference type="EMBL" id="SEF87411.1"/>
    </source>
</evidence>
<gene>
    <name evidence="10" type="ORF">SAMN04488130_103243</name>
</gene>
<evidence type="ECO:0000256" key="1">
    <source>
        <dbReference type="ARBA" id="ARBA00000185"/>
    </source>
</evidence>
<evidence type="ECO:0000256" key="5">
    <source>
        <dbReference type="ARBA" id="ARBA00023235"/>
    </source>
</evidence>
<dbReference type="GO" id="GO:0005524">
    <property type="term" value="F:ATP binding"/>
    <property type="evidence" value="ECO:0007669"/>
    <property type="project" value="InterPro"/>
</dbReference>
<proteinExistence type="inferred from homology"/>